<dbReference type="EMBL" id="JACGWK010000394">
    <property type="protein sequence ID" value="KAL0300120.1"/>
    <property type="molecule type" value="Genomic_DNA"/>
</dbReference>
<sequence length="200" mass="22928">MNCQCTLFYKWDTLQRHTSLQSSNLASQSHPSLKICCLKRNGGCQRIPKWYNQTCRRYNKIIPLSVLFKEVSQFTSFRWPSKRPQKERTAARRSKRTTSNYALINSFSPSPRVVSSPNYPIGYFDPSAYVTLGGGFWFGSNCAPRFENAVLYGGKYGNEVDEWSFMNWRRSGIGEQSERVDLLATDKADSNAKLDLSLHL</sequence>
<accession>A0AAW2K0D0</accession>
<dbReference type="AlphaFoldDB" id="A0AAW2K0D0"/>
<proteinExistence type="predicted"/>
<name>A0AAW2K0D0_9LAMI</name>
<comment type="caution">
    <text evidence="1">The sequence shown here is derived from an EMBL/GenBank/DDBJ whole genome shotgun (WGS) entry which is preliminary data.</text>
</comment>
<protein>
    <submittedName>
        <fullName evidence="1">Uncharacterized protein</fullName>
    </submittedName>
</protein>
<evidence type="ECO:0000313" key="1">
    <source>
        <dbReference type="EMBL" id="KAL0300120.1"/>
    </source>
</evidence>
<reference evidence="1" key="2">
    <citation type="journal article" date="2024" name="Plant">
        <title>Genomic evolution and insights into agronomic trait innovations of Sesamum species.</title>
        <authorList>
            <person name="Miao H."/>
            <person name="Wang L."/>
            <person name="Qu L."/>
            <person name="Liu H."/>
            <person name="Sun Y."/>
            <person name="Le M."/>
            <person name="Wang Q."/>
            <person name="Wei S."/>
            <person name="Zheng Y."/>
            <person name="Lin W."/>
            <person name="Duan Y."/>
            <person name="Cao H."/>
            <person name="Xiong S."/>
            <person name="Wang X."/>
            <person name="Wei L."/>
            <person name="Li C."/>
            <person name="Ma Q."/>
            <person name="Ju M."/>
            <person name="Zhao R."/>
            <person name="Li G."/>
            <person name="Mu C."/>
            <person name="Tian Q."/>
            <person name="Mei H."/>
            <person name="Zhang T."/>
            <person name="Gao T."/>
            <person name="Zhang H."/>
        </authorList>
    </citation>
    <scope>NUCLEOTIDE SEQUENCE</scope>
    <source>
        <strain evidence="1">G01</strain>
    </source>
</reference>
<organism evidence="1">
    <name type="scientific">Sesamum angustifolium</name>
    <dbReference type="NCBI Taxonomy" id="2727405"/>
    <lineage>
        <taxon>Eukaryota</taxon>
        <taxon>Viridiplantae</taxon>
        <taxon>Streptophyta</taxon>
        <taxon>Embryophyta</taxon>
        <taxon>Tracheophyta</taxon>
        <taxon>Spermatophyta</taxon>
        <taxon>Magnoliopsida</taxon>
        <taxon>eudicotyledons</taxon>
        <taxon>Gunneridae</taxon>
        <taxon>Pentapetalae</taxon>
        <taxon>asterids</taxon>
        <taxon>lamiids</taxon>
        <taxon>Lamiales</taxon>
        <taxon>Pedaliaceae</taxon>
        <taxon>Sesamum</taxon>
    </lineage>
</organism>
<reference evidence="1" key="1">
    <citation type="submission" date="2020-06" db="EMBL/GenBank/DDBJ databases">
        <authorList>
            <person name="Li T."/>
            <person name="Hu X."/>
            <person name="Zhang T."/>
            <person name="Song X."/>
            <person name="Zhang H."/>
            <person name="Dai N."/>
            <person name="Sheng W."/>
            <person name="Hou X."/>
            <person name="Wei L."/>
        </authorList>
    </citation>
    <scope>NUCLEOTIDE SEQUENCE</scope>
    <source>
        <strain evidence="1">G01</strain>
        <tissue evidence="1">Leaf</tissue>
    </source>
</reference>
<gene>
    <name evidence="1" type="ORF">Sangu_3138900</name>
</gene>